<proteinExistence type="predicted"/>
<dbReference type="PROSITE" id="PS51805">
    <property type="entry name" value="EPHD"/>
    <property type="match status" value="2"/>
</dbReference>
<feature type="compositionally biased region" description="Polar residues" evidence="5">
    <location>
        <begin position="73"/>
        <end position="84"/>
    </location>
</feature>
<feature type="compositionally biased region" description="Basic and acidic residues" evidence="5">
    <location>
        <begin position="585"/>
        <end position="602"/>
    </location>
</feature>
<organism evidence="8 9">
    <name type="scientific">Adiantum capillus-veneris</name>
    <name type="common">Maidenhair fern</name>
    <dbReference type="NCBI Taxonomy" id="13818"/>
    <lineage>
        <taxon>Eukaryota</taxon>
        <taxon>Viridiplantae</taxon>
        <taxon>Streptophyta</taxon>
        <taxon>Embryophyta</taxon>
        <taxon>Tracheophyta</taxon>
        <taxon>Polypodiopsida</taxon>
        <taxon>Polypodiidae</taxon>
        <taxon>Polypodiales</taxon>
        <taxon>Pteridineae</taxon>
        <taxon>Pteridaceae</taxon>
        <taxon>Vittarioideae</taxon>
        <taxon>Adiantum</taxon>
    </lineage>
</organism>
<dbReference type="InterPro" id="IPR019786">
    <property type="entry name" value="Zinc_finger_PHD-type_CS"/>
</dbReference>
<dbReference type="GO" id="GO:0006357">
    <property type="term" value="P:regulation of transcription by RNA polymerase II"/>
    <property type="evidence" value="ECO:0007669"/>
    <property type="project" value="TreeGrafter"/>
</dbReference>
<name>A0A9D4Z664_ADICA</name>
<evidence type="ECO:0000313" key="9">
    <source>
        <dbReference type="Proteomes" id="UP000886520"/>
    </source>
</evidence>
<feature type="region of interest" description="Disordered" evidence="5">
    <location>
        <begin position="554"/>
        <end position="609"/>
    </location>
</feature>
<dbReference type="SMART" id="SM00249">
    <property type="entry name" value="PHD"/>
    <property type="match status" value="4"/>
</dbReference>
<evidence type="ECO:0000256" key="4">
    <source>
        <dbReference type="PROSITE-ProRule" id="PRU00146"/>
    </source>
</evidence>
<dbReference type="PROSITE" id="PS50016">
    <property type="entry name" value="ZF_PHD_2"/>
    <property type="match status" value="1"/>
</dbReference>
<evidence type="ECO:0000313" key="8">
    <source>
        <dbReference type="EMBL" id="KAI5062799.1"/>
    </source>
</evidence>
<dbReference type="EMBL" id="JABFUD020000021">
    <property type="protein sequence ID" value="KAI5062799.1"/>
    <property type="molecule type" value="Genomic_DNA"/>
</dbReference>
<dbReference type="Proteomes" id="UP000886520">
    <property type="component" value="Chromosome 21"/>
</dbReference>
<evidence type="ECO:0000259" key="6">
    <source>
        <dbReference type="PROSITE" id="PS50016"/>
    </source>
</evidence>
<feature type="domain" description="PHD-type" evidence="7">
    <location>
        <begin position="1094"/>
        <end position="1205"/>
    </location>
</feature>
<feature type="compositionally biased region" description="Polar residues" evidence="5">
    <location>
        <begin position="807"/>
        <end position="816"/>
    </location>
</feature>
<dbReference type="InterPro" id="IPR011011">
    <property type="entry name" value="Znf_FYVE_PHD"/>
</dbReference>
<dbReference type="InterPro" id="IPR034732">
    <property type="entry name" value="EPHD"/>
</dbReference>
<keyword evidence="9" id="KW-1185">Reference proteome</keyword>
<keyword evidence="2 4" id="KW-0863">Zinc-finger</keyword>
<dbReference type="PROSITE" id="PS01359">
    <property type="entry name" value="ZF_PHD_1"/>
    <property type="match status" value="1"/>
</dbReference>
<dbReference type="SUPFAM" id="SSF57903">
    <property type="entry name" value="FYVE/PHD zinc finger"/>
    <property type="match status" value="2"/>
</dbReference>
<dbReference type="InterPro" id="IPR001965">
    <property type="entry name" value="Znf_PHD"/>
</dbReference>
<feature type="domain" description="PHD-type" evidence="7">
    <location>
        <begin position="317"/>
        <end position="442"/>
    </location>
</feature>
<dbReference type="InterPro" id="IPR050701">
    <property type="entry name" value="Histone_Mod_Regulator"/>
</dbReference>
<dbReference type="PANTHER" id="PTHR13793">
    <property type="entry name" value="PHD FINGER PROTEINS"/>
    <property type="match status" value="1"/>
</dbReference>
<feature type="domain" description="PHD-type" evidence="6">
    <location>
        <begin position="255"/>
        <end position="305"/>
    </location>
</feature>
<dbReference type="InterPro" id="IPR013083">
    <property type="entry name" value="Znf_RING/FYVE/PHD"/>
</dbReference>
<protein>
    <submittedName>
        <fullName evidence="8">Uncharacterized protein</fullName>
    </submittedName>
</protein>
<keyword evidence="1" id="KW-0479">Metal-binding</keyword>
<dbReference type="Gene3D" id="3.30.40.10">
    <property type="entry name" value="Zinc/RING finger domain, C3HC4 (zinc finger)"/>
    <property type="match status" value="4"/>
</dbReference>
<dbReference type="Pfam" id="PF13831">
    <property type="entry name" value="PHD_2"/>
    <property type="match status" value="2"/>
</dbReference>
<evidence type="ECO:0000256" key="2">
    <source>
        <dbReference type="ARBA" id="ARBA00022771"/>
    </source>
</evidence>
<keyword evidence="3" id="KW-0862">Zinc</keyword>
<evidence type="ECO:0000256" key="1">
    <source>
        <dbReference type="ARBA" id="ARBA00022723"/>
    </source>
</evidence>
<evidence type="ECO:0000259" key="7">
    <source>
        <dbReference type="PROSITE" id="PS51805"/>
    </source>
</evidence>
<dbReference type="GO" id="GO:0008270">
    <property type="term" value="F:zinc ion binding"/>
    <property type="evidence" value="ECO:0007669"/>
    <property type="project" value="UniProtKB-KW"/>
</dbReference>
<dbReference type="Pfam" id="PF13832">
    <property type="entry name" value="zf-HC5HC2H_2"/>
    <property type="match status" value="2"/>
</dbReference>
<accession>A0A9D4Z664</accession>
<sequence length="1441" mass="158728">MMGKGAEGGCTRNGCNGGSSAGILPLSKGLVNSGSVSRMRGNMGQEWRSLDVFSQALKSLAVKPAFGELGTAASNSSLNTPISSENKRKQRTKKNDVNGTSLRDSFENAWYKDLNGGPFWLHMGEYFREPTPQDIQLLVPRTKLDMWSLCSSPDSLLQMPVSGIADNEVIKRELSKETQRPSALNLMQLYSLCLDDESLQAVSLGQIASLKMLEQQDKTTKRKLVASGSSNKRRRLMSSTDAVTAVISPPENGDEDLCHVCYGGECDEKNQILFCNSCNVAVHQECYGIKAVPEDQWLCCMCRHRSDMFGNTQCRDSHDCVLCPVKGGALKLIAPYKEQACDAPTAAAFAHLFCCQWIPETYIGDVEFMEPIMNVEGVREERWKLLCSICKEKHGACIQCSHGMCATAFHPLCARQSNLRMEVSSKANGNEIDLRAFCSKHTSLNGKPVLSTRSDGEIDYDTVDANGGTVNKSCSNKAGKKLKVAISRREDDCVLAGAVADSDGPTQKRGIIMNGGLSINAMKGLMGRRSSTVMDVDAIQMKKNGNILSDKEVQERVHDQNPGLSCFPNLQKLTPPLMGKNAMKSSDDERKESNLSNRKESSCRSYRNKRRRLEQQALMSQMRLEQDAEVPDNDSLRSSPVEHTETQCDSPGRLGNEYLQPTISMPWDQYVEEGSNNDEDRRLRGINGEASTSQDHVFTSQRTAQLHKLLNAHKDQGDIGPISVLEGKACRLEDRAKIHPFLLTRLLNVQSSIAVRDSEIETGKTTDLSSFPDGLGSVSLHVEGPQVKVSRSKRCQSQSSTHKRSPTSKSAKNVSGESFEAQLKQLECAKKIGVLDMAPENDLEEAILAAQLNLVVQAQRNRHQCEQLVLKIIPNLSKELRASWKKSRDLALVSQYLSMLREAKKQGRKERRSKEAQANLAAAAAVAAASSRLGAVRKDAPAINDEKHSLAARDSFRIPTTETSQSLGGYNTVRSTLRKPTSYGWTTSSQTSSCGKASSLDQDIKAFDSTNHAVEFNSGESREELVLCDICKDSSVPSPTTICQRCKVVVHQQCYGLNSVLTSDWLCQPCLEIIHQSQGLNAPDAIERASPGHGILCFLCFGLSGAFKRSVEGKWAHVFCVQWFPEFSDKDEAGLHDSTKIAAQEKIVQECSVCHMKQGARLRCSFGHCHGTFHPLCARDSGLYMSVKRSSGGRIQHRAYCEKHSAQQRQKAASRIYGSSDELNVLLQMRAELERVRILCERVCKRERLKRDRLFCTLDLYTAHLSSLSSSAMASNDLSSTSNTFGTTVAIRKMSALHTPHSDSLAERPHHHGLESESLSWNSVAGEGIKYQDSLSGDSVYQTQISCSEPSRETPARSQLTDAFHAQGRLNMFVGAVAKNCEQKRLGKHQKAETLHTEVVMTPTEASVQNQRLPKGYAYVPVGTLPKGKPILSEASVLKDT</sequence>
<gene>
    <name evidence="8" type="ORF">GOP47_0021346</name>
</gene>
<dbReference type="InterPro" id="IPR019787">
    <property type="entry name" value="Znf_PHD-finger"/>
</dbReference>
<feature type="region of interest" description="Disordered" evidence="5">
    <location>
        <begin position="622"/>
        <end position="657"/>
    </location>
</feature>
<dbReference type="OrthoDB" id="20839at2759"/>
<dbReference type="PANTHER" id="PTHR13793:SF107">
    <property type="entry name" value="BROMODOMAIN-CONTAINING PROTEIN HOMOLOG"/>
    <property type="match status" value="1"/>
</dbReference>
<evidence type="ECO:0000256" key="5">
    <source>
        <dbReference type="SAM" id="MobiDB-lite"/>
    </source>
</evidence>
<feature type="region of interest" description="Disordered" evidence="5">
    <location>
        <begin position="782"/>
        <end position="816"/>
    </location>
</feature>
<reference evidence="8" key="1">
    <citation type="submission" date="2021-01" db="EMBL/GenBank/DDBJ databases">
        <title>Adiantum capillus-veneris genome.</title>
        <authorList>
            <person name="Fang Y."/>
            <person name="Liao Q."/>
        </authorList>
    </citation>
    <scope>NUCLEOTIDE SEQUENCE</scope>
    <source>
        <strain evidence="8">H3</strain>
        <tissue evidence="8">Leaf</tissue>
    </source>
</reference>
<feature type="region of interest" description="Disordered" evidence="5">
    <location>
        <begin position="73"/>
        <end position="100"/>
    </location>
</feature>
<dbReference type="CDD" id="cd15492">
    <property type="entry name" value="PHD_BRPF_JADE_like"/>
    <property type="match status" value="1"/>
</dbReference>
<dbReference type="CDD" id="cd15571">
    <property type="entry name" value="ePHD"/>
    <property type="match status" value="1"/>
</dbReference>
<comment type="caution">
    <text evidence="8">The sequence shown here is derived from an EMBL/GenBank/DDBJ whole genome shotgun (WGS) entry which is preliminary data.</text>
</comment>
<evidence type="ECO:0000256" key="3">
    <source>
        <dbReference type="ARBA" id="ARBA00022833"/>
    </source>
</evidence>